<evidence type="ECO:0000313" key="6">
    <source>
        <dbReference type="WBParaSite" id="PTRK_0000103800.1"/>
    </source>
</evidence>
<dbReference type="GO" id="GO:0006366">
    <property type="term" value="P:transcription by RNA polymerase II"/>
    <property type="evidence" value="ECO:0007669"/>
    <property type="project" value="InterPro"/>
</dbReference>
<evidence type="ECO:0000256" key="3">
    <source>
        <dbReference type="ARBA" id="ARBA00023163"/>
    </source>
</evidence>
<dbReference type="InterPro" id="IPR003195">
    <property type="entry name" value="TFIID_TAF13"/>
</dbReference>
<name>A0A0N4Z2E3_PARTI</name>
<keyword evidence="4" id="KW-0539">Nucleus</keyword>
<dbReference type="GO" id="GO:0005634">
    <property type="term" value="C:nucleus"/>
    <property type="evidence" value="ECO:0007669"/>
    <property type="project" value="UniProtKB-SubCell"/>
</dbReference>
<dbReference type="PANTHER" id="PTHR11380">
    <property type="entry name" value="TRANSCRIPTION INITIATION FACTOR TFIID/SUPT3-RELATED"/>
    <property type="match status" value="1"/>
</dbReference>
<protein>
    <submittedName>
        <fullName evidence="6">Transcription initiation factor TFIID subunit 8</fullName>
    </submittedName>
</protein>
<dbReference type="AlphaFoldDB" id="A0A0N4Z2E3"/>
<dbReference type="CDD" id="cd22926">
    <property type="entry name" value="HFD_SPT3"/>
    <property type="match status" value="1"/>
</dbReference>
<evidence type="ECO:0000256" key="4">
    <source>
        <dbReference type="ARBA" id="ARBA00023242"/>
    </source>
</evidence>
<reference evidence="6" key="1">
    <citation type="submission" date="2017-02" db="UniProtKB">
        <authorList>
            <consortium name="WormBaseParasite"/>
        </authorList>
    </citation>
    <scope>IDENTIFICATION</scope>
</reference>
<dbReference type="Pfam" id="PF02269">
    <property type="entry name" value="TFIID-18kDa"/>
    <property type="match status" value="1"/>
</dbReference>
<evidence type="ECO:0000256" key="1">
    <source>
        <dbReference type="ARBA" id="ARBA00004123"/>
    </source>
</evidence>
<dbReference type="WBParaSite" id="PTRK_0000103800.1">
    <property type="protein sequence ID" value="PTRK_0000103800.1"/>
    <property type="gene ID" value="PTRK_0000103800"/>
</dbReference>
<evidence type="ECO:0000313" key="5">
    <source>
        <dbReference type="Proteomes" id="UP000038045"/>
    </source>
</evidence>
<dbReference type="STRING" id="131310.A0A0N4Z2E3"/>
<dbReference type="PANTHER" id="PTHR11380:SF16">
    <property type="entry name" value="TRANSCRIPTION INITIATION PROTEIN SPT3 HOMOLOG"/>
    <property type="match status" value="1"/>
</dbReference>
<proteinExistence type="predicted"/>
<accession>A0A0N4Z2E3</accession>
<dbReference type="GO" id="GO:0003713">
    <property type="term" value="F:transcription coactivator activity"/>
    <property type="evidence" value="ECO:0007669"/>
    <property type="project" value="TreeGrafter"/>
</dbReference>
<keyword evidence="5" id="KW-1185">Reference proteome</keyword>
<keyword evidence="3" id="KW-0804">Transcription</keyword>
<sequence length="289" mass="33976">MSSKDKTFIHEIISSLLFVHGDSVKPFKECIDFIENFLFSQLKIILTSANENRISRNAPKLGIEDFIIQARKQPNLMKRFLLRIKRYDEALKAKNFYNTIRNVDSDCEDYSTYNTILSTEEDCENDSKNITVKLKNILTRIGDCEEYIDFINNNYQYEDKTKLKILQKKEERTKNMSTDEYILYENNRSKTLFSPTYMSRSRHKKILDRIDSQFNFSTFSVEAVQCLNFIVSEIISILVAQATEIRSHYVKPKDTSSIYESISLDFYKLALKKTQRFMKTGNYLFGVID</sequence>
<comment type="subcellular location">
    <subcellularLocation>
        <location evidence="1">Nucleus</location>
    </subcellularLocation>
</comment>
<evidence type="ECO:0000256" key="2">
    <source>
        <dbReference type="ARBA" id="ARBA00023015"/>
    </source>
</evidence>
<keyword evidence="2" id="KW-0805">Transcription regulation</keyword>
<dbReference type="Proteomes" id="UP000038045">
    <property type="component" value="Unplaced"/>
</dbReference>
<organism evidence="5 6">
    <name type="scientific">Parastrongyloides trichosuri</name>
    <name type="common">Possum-specific nematode worm</name>
    <dbReference type="NCBI Taxonomy" id="131310"/>
    <lineage>
        <taxon>Eukaryota</taxon>
        <taxon>Metazoa</taxon>
        <taxon>Ecdysozoa</taxon>
        <taxon>Nematoda</taxon>
        <taxon>Chromadorea</taxon>
        <taxon>Rhabditida</taxon>
        <taxon>Tylenchina</taxon>
        <taxon>Panagrolaimomorpha</taxon>
        <taxon>Strongyloidoidea</taxon>
        <taxon>Strongyloididae</taxon>
        <taxon>Parastrongyloides</taxon>
    </lineage>
</organism>